<sequence>MGKQKLNVECAVSTRERKSGVGALVQNSLGQVMAAMAKNHHGKMPQKIAEAIVSSIREVLSSLPTVSLQHIPRQENTAAHNLAQMAIGLDNTWHWNSNDPYPFLLYGFRIPVY</sequence>
<organism evidence="2 3">
    <name type="scientific">Cannabis sativa</name>
    <name type="common">Hemp</name>
    <name type="synonym">Marijuana</name>
    <dbReference type="NCBI Taxonomy" id="3483"/>
    <lineage>
        <taxon>Eukaryota</taxon>
        <taxon>Viridiplantae</taxon>
        <taxon>Streptophyta</taxon>
        <taxon>Embryophyta</taxon>
        <taxon>Tracheophyta</taxon>
        <taxon>Spermatophyta</taxon>
        <taxon>Magnoliopsida</taxon>
        <taxon>eudicotyledons</taxon>
        <taxon>Gunneridae</taxon>
        <taxon>Pentapetalae</taxon>
        <taxon>rosids</taxon>
        <taxon>fabids</taxon>
        <taxon>Rosales</taxon>
        <taxon>Cannabaceae</taxon>
        <taxon>Cannabis</taxon>
    </lineage>
</organism>
<dbReference type="GO" id="GO:0003676">
    <property type="term" value="F:nucleic acid binding"/>
    <property type="evidence" value="ECO:0007669"/>
    <property type="project" value="InterPro"/>
</dbReference>
<dbReference type="Pfam" id="PF13456">
    <property type="entry name" value="RVT_3"/>
    <property type="match status" value="1"/>
</dbReference>
<comment type="caution">
    <text evidence="2">The sequence shown here is derived from an EMBL/GenBank/DDBJ whole genome shotgun (WGS) entry which is preliminary data.</text>
</comment>
<name>A0A7J6GN65_CANSA</name>
<dbReference type="PANTHER" id="PTHR47723">
    <property type="entry name" value="OS05G0353850 PROTEIN"/>
    <property type="match status" value="1"/>
</dbReference>
<evidence type="ECO:0000313" key="2">
    <source>
        <dbReference type="EMBL" id="KAF4384364.1"/>
    </source>
</evidence>
<feature type="domain" description="RNase H type-1" evidence="1">
    <location>
        <begin position="47"/>
        <end position="86"/>
    </location>
</feature>
<evidence type="ECO:0000259" key="1">
    <source>
        <dbReference type="Pfam" id="PF13456"/>
    </source>
</evidence>
<dbReference type="GO" id="GO:0004523">
    <property type="term" value="F:RNA-DNA hybrid ribonuclease activity"/>
    <property type="evidence" value="ECO:0007669"/>
    <property type="project" value="InterPro"/>
</dbReference>
<dbReference type="InterPro" id="IPR002156">
    <property type="entry name" value="RNaseH_domain"/>
</dbReference>
<dbReference type="InterPro" id="IPR053151">
    <property type="entry name" value="RNase_H-like"/>
</dbReference>
<reference evidence="2 3" key="1">
    <citation type="journal article" date="2020" name="bioRxiv">
        <title>Sequence and annotation of 42 cannabis genomes reveals extensive copy number variation in cannabinoid synthesis and pathogen resistance genes.</title>
        <authorList>
            <person name="Mckernan K.J."/>
            <person name="Helbert Y."/>
            <person name="Kane L.T."/>
            <person name="Ebling H."/>
            <person name="Zhang L."/>
            <person name="Liu B."/>
            <person name="Eaton Z."/>
            <person name="Mclaughlin S."/>
            <person name="Kingan S."/>
            <person name="Baybayan P."/>
            <person name="Concepcion G."/>
            <person name="Jordan M."/>
            <person name="Riva A."/>
            <person name="Barbazuk W."/>
            <person name="Harkins T."/>
        </authorList>
    </citation>
    <scope>NUCLEOTIDE SEQUENCE [LARGE SCALE GENOMIC DNA]</scope>
    <source>
        <strain evidence="3">cv. Jamaican Lion 4</strain>
        <tissue evidence="2">Leaf</tissue>
    </source>
</reference>
<evidence type="ECO:0000313" key="3">
    <source>
        <dbReference type="Proteomes" id="UP000525078"/>
    </source>
</evidence>
<dbReference type="Proteomes" id="UP000525078">
    <property type="component" value="Unassembled WGS sequence"/>
</dbReference>
<dbReference type="Gene3D" id="3.30.420.10">
    <property type="entry name" value="Ribonuclease H-like superfamily/Ribonuclease H"/>
    <property type="match status" value="1"/>
</dbReference>
<dbReference type="EMBL" id="JAATIP010000048">
    <property type="protein sequence ID" value="KAF4384364.1"/>
    <property type="molecule type" value="Genomic_DNA"/>
</dbReference>
<dbReference type="AlphaFoldDB" id="A0A7J6GN65"/>
<dbReference type="InterPro" id="IPR036397">
    <property type="entry name" value="RNaseH_sf"/>
</dbReference>
<proteinExistence type="predicted"/>
<protein>
    <recommendedName>
        <fullName evidence="1">RNase H type-1 domain-containing protein</fullName>
    </recommendedName>
</protein>
<dbReference type="PANTHER" id="PTHR47723:SF19">
    <property type="entry name" value="POLYNUCLEOTIDYL TRANSFERASE, RIBONUCLEASE H-LIKE SUPERFAMILY PROTEIN"/>
    <property type="match status" value="1"/>
</dbReference>
<accession>A0A7J6GN65</accession>
<gene>
    <name evidence="2" type="ORF">F8388_004597</name>
</gene>